<dbReference type="Pfam" id="PF00078">
    <property type="entry name" value="RVT_1"/>
    <property type="match status" value="1"/>
</dbReference>
<gene>
    <name evidence="3" type="ORF">RirG_077670</name>
</gene>
<evidence type="ECO:0000259" key="2">
    <source>
        <dbReference type="PROSITE" id="PS50879"/>
    </source>
</evidence>
<dbReference type="InterPro" id="IPR036691">
    <property type="entry name" value="Endo/exonu/phosph_ase_sf"/>
</dbReference>
<dbReference type="InterPro" id="IPR012337">
    <property type="entry name" value="RNaseH-like_sf"/>
</dbReference>
<evidence type="ECO:0000313" key="3">
    <source>
        <dbReference type="EMBL" id="EXX71532.1"/>
    </source>
</evidence>
<evidence type="ECO:0000259" key="1">
    <source>
        <dbReference type="PROSITE" id="PS50878"/>
    </source>
</evidence>
<dbReference type="SUPFAM" id="SSF56219">
    <property type="entry name" value="DNase I-like"/>
    <property type="match status" value="1"/>
</dbReference>
<dbReference type="EMBL" id="JEMT01016105">
    <property type="protein sequence ID" value="EXX71532.1"/>
    <property type="molecule type" value="Genomic_DNA"/>
</dbReference>
<accession>A0A015JPT6</accession>
<dbReference type="SUPFAM" id="SSF53098">
    <property type="entry name" value="Ribonuclease H-like"/>
    <property type="match status" value="1"/>
</dbReference>
<dbReference type="InterPro" id="IPR043502">
    <property type="entry name" value="DNA/RNA_pol_sf"/>
</dbReference>
<reference evidence="3 4" key="1">
    <citation type="submission" date="2014-02" db="EMBL/GenBank/DDBJ databases">
        <title>Single nucleus genome sequencing reveals high similarity among nuclei of an endomycorrhizal fungus.</title>
        <authorList>
            <person name="Lin K."/>
            <person name="Geurts R."/>
            <person name="Zhang Z."/>
            <person name="Limpens E."/>
            <person name="Saunders D.G."/>
            <person name="Mu D."/>
            <person name="Pang E."/>
            <person name="Cao H."/>
            <person name="Cha H."/>
            <person name="Lin T."/>
            <person name="Zhou Q."/>
            <person name="Shang Y."/>
            <person name="Li Y."/>
            <person name="Ivanov S."/>
            <person name="Sharma T."/>
            <person name="Velzen R.V."/>
            <person name="Ruijter N.D."/>
            <person name="Aanen D.K."/>
            <person name="Win J."/>
            <person name="Kamoun S."/>
            <person name="Bisseling T."/>
            <person name="Huang S."/>
        </authorList>
    </citation>
    <scope>NUCLEOTIDE SEQUENCE [LARGE SCALE GENOMIC DNA]</scope>
    <source>
        <strain evidence="4">DAOM197198w</strain>
    </source>
</reference>
<dbReference type="HOGENOM" id="CLU_002435_10_1_1"/>
<dbReference type="Pfam" id="PF00075">
    <property type="entry name" value="RNase_H"/>
    <property type="match status" value="1"/>
</dbReference>
<dbReference type="STRING" id="1432141.A0A015JPT6"/>
<sequence>MVGVENQPLSQVPINCSFSSSKNIEKTQKNTYNQYTKNNYNNNNNNSYHRSGPILHTPDTNDLPNEEHITNLHVVNTDNNYFIDYLKIGTINIQGGYKTKLIDIINYFVTHNFNILGLTETQYCHKHENIKLVERHPHPTNKNLSIYIILDANGDNKGSGVGIMLTSTLYQHVHQIRSHKGHVLNIELGFKRDHKLNITCLYLPAGRDKHTNIIKKECNQFIDQLFRTQNTNDDNHKYYNLIMGDLNCYPKEKNNLNHHIIQMAKLKGFKDMAKHHAENQTPEITRLTHRIDYIFGNNNILNASIHTFAQQIPPSHFTSDHKAVITLLQNDLFKRSRHRQGNRRYEQKEKLNYSSMNDDLWENYKSQSKIYFKYRFQYIDLDNISTQDDLDHIWNIFEHSLHNIKKSNIPQKKITPQEHHHLYPLHIRQLNQHVITLYKTKQFLNLKHIYIRNKIEKPTDKSLLISLIPDSMWTSYFKNWKVHRDHIQKIGRSMDYDIILNNFITQEDFYAQKTEIYKLYNYLKQKRNDELSQWNTERIEHFINQRNFDLSTNQTKMINSILQRKPRKITLDRLIIKDNNNDTIFTNNPQIIQKEAIKHYQNIGKHDNQIMYHSLDDLPLPWRTIYDPANHHSNTDCWDTLQQQIDISDVLVVLKNSPSNKAPGPSQITYEDLKHLHKDVLILLTRIFNLCIHLDTIPTKWRDALLFPIPKPYDWDSKLTNTRPITLLETTRKLMVSIFSQRLNQSLAKYNILQFNNRAGVLGQSCLEPLFQIQHLIEHARIHKKPLWIAIQDLSKAYDRVDITLLRLALQRIKIPEKIITFFINLFSNRYNSIILPNGNLALYKVLQGIDQGEVVSPLLWNIYYDPLFYHINQLSHLAYKCDTTKIKNIYHKDSDIIHNFELSLVGYLDDTTWFSPSLDMLETKLDIAHSFYDLAKIKVNIDKYKILTNQRLGNDRKTVQLTINGQNTDVDIVSKYKGTRILGLYINPLDRHQQTLIKARSIIMNHVITMRHKKIAHAHAIYIINKVIFPKLEYLFQHTILNYTQVQKLVAPLKKLFKKFFSLPLNTADNIIYNNMYPHIDNLMDLLVKSQLNVLSALFNTDILRPIAIQKLDILTQELWYTGIPRDTNKYIGKISSPNYLSKSLSLLQQYQIHLDPTISYGIIGGHTPIVEYLPNLSSNDYKSLRNKRIMYIDQLVSADGNYLLTWNEVKRLNNNNFKGPKPNWFKLLENEFILSNYRTLTHPLNDNYTIPARLQQIPDQSLGNHKKRNEWTYHWDVRLQTCIIGKTYIQDTDTHSSITIMEHYLPYNNSLIPNNVTVQSSHSLPLILTPCPGCHFNDHSLILQDARIKCSISMRTNRLSTFNTFNHLNQEHKRFKNLPLSKYYVSTKPLHQIRHSAYSIYLSQHHVNIVTPITTTLEIPSSHDENHVLRQLSSVIDSALLCDDNIKLILIEIASKFFSFTNFRFYSDGSVSDIGTINSKSGFGWIQTDPLLPQLSFSGSTVFFPSSFKSESFAILTILLVLPPNATCEIFTDSQNCIDTFNQRLGSPSISPRRRLKQNNFLIWDLIMWLISHHHLTVQLRKVKGHSNNKANDQADALAKQGRYSLDPIIVNHKFFHQSSLALFNYNHISVIDRNLRKWSNIPIYSRIFNMAMNNSSLLPINHQITYGDIDWIYTKQWINSNPFDMPTSSKLSKIQSNRLKKSTFTYPTGNILQRNYPNLYPLGRIHCMECSIDEDTNAHIGLCLSHRRSITSLLTKFKKNLIDLLRKEGTSNISFDIESRVNNSNMFKVFPDILDAARLLDSPDQIRIPREQPWILLLHHLIPRDLAVFFDNYFSKAAERSRFLIQYVTDFISELTSITWSSRSRSFKKWEKSLDITLKKKKNYRKCTCITSGRASSSAATLSSTVTHQRRSRYTRYYHNKVLPYYKQNVNFDVSACIRWTTCNFLHSGSWESYRDNLLFNLDNFSPVQSFLDSLRPRIT</sequence>
<dbReference type="GO" id="GO:0004523">
    <property type="term" value="F:RNA-DNA hybrid ribonuclease activity"/>
    <property type="evidence" value="ECO:0007669"/>
    <property type="project" value="InterPro"/>
</dbReference>
<organism evidence="3 4">
    <name type="scientific">Rhizophagus irregularis (strain DAOM 197198w)</name>
    <name type="common">Glomus intraradices</name>
    <dbReference type="NCBI Taxonomy" id="1432141"/>
    <lineage>
        <taxon>Eukaryota</taxon>
        <taxon>Fungi</taxon>
        <taxon>Fungi incertae sedis</taxon>
        <taxon>Mucoromycota</taxon>
        <taxon>Glomeromycotina</taxon>
        <taxon>Glomeromycetes</taxon>
        <taxon>Glomerales</taxon>
        <taxon>Glomeraceae</taxon>
        <taxon>Rhizophagus</taxon>
    </lineage>
</organism>
<dbReference type="InterPro" id="IPR036397">
    <property type="entry name" value="RNaseH_sf"/>
</dbReference>
<proteinExistence type="predicted"/>
<feature type="domain" description="RNase H type-1" evidence="2">
    <location>
        <begin position="1461"/>
        <end position="1606"/>
    </location>
</feature>
<dbReference type="Gene3D" id="3.60.10.10">
    <property type="entry name" value="Endonuclease/exonuclease/phosphatase"/>
    <property type="match status" value="1"/>
</dbReference>
<dbReference type="GO" id="GO:0003676">
    <property type="term" value="F:nucleic acid binding"/>
    <property type="evidence" value="ECO:0007669"/>
    <property type="project" value="InterPro"/>
</dbReference>
<protein>
    <recommendedName>
        <fullName evidence="5">Reverse transcriptase</fullName>
    </recommendedName>
</protein>
<dbReference type="InterPro" id="IPR000477">
    <property type="entry name" value="RT_dom"/>
</dbReference>
<evidence type="ECO:0008006" key="5">
    <source>
        <dbReference type="Google" id="ProtNLM"/>
    </source>
</evidence>
<name>A0A015JPT6_RHIIW</name>
<dbReference type="PROSITE" id="PS50878">
    <property type="entry name" value="RT_POL"/>
    <property type="match status" value="1"/>
</dbReference>
<dbReference type="InterPro" id="IPR002156">
    <property type="entry name" value="RNaseH_domain"/>
</dbReference>
<dbReference type="Gene3D" id="3.30.420.10">
    <property type="entry name" value="Ribonuclease H-like superfamily/Ribonuclease H"/>
    <property type="match status" value="1"/>
</dbReference>
<dbReference type="Proteomes" id="UP000022910">
    <property type="component" value="Unassembled WGS sequence"/>
</dbReference>
<keyword evidence="4" id="KW-1185">Reference proteome</keyword>
<evidence type="ECO:0000313" key="4">
    <source>
        <dbReference type="Proteomes" id="UP000022910"/>
    </source>
</evidence>
<dbReference type="PANTHER" id="PTHR19446">
    <property type="entry name" value="REVERSE TRANSCRIPTASES"/>
    <property type="match status" value="1"/>
</dbReference>
<comment type="caution">
    <text evidence="3">The sequence shown here is derived from an EMBL/GenBank/DDBJ whole genome shotgun (WGS) entry which is preliminary data.</text>
</comment>
<dbReference type="PROSITE" id="PS50879">
    <property type="entry name" value="RNASE_H_1"/>
    <property type="match status" value="1"/>
</dbReference>
<feature type="domain" description="Reverse transcriptase" evidence="1">
    <location>
        <begin position="690"/>
        <end position="982"/>
    </location>
</feature>
<dbReference type="SUPFAM" id="SSF56672">
    <property type="entry name" value="DNA/RNA polymerases"/>
    <property type="match status" value="1"/>
</dbReference>